<evidence type="ECO:0000256" key="6">
    <source>
        <dbReference type="SAM" id="Coils"/>
    </source>
</evidence>
<accession>A0A136Q8G6</accession>
<name>A0A136Q8G6_9FIRM</name>
<keyword evidence="4 7" id="KW-1133">Transmembrane helix</keyword>
<dbReference type="GO" id="GO:0005886">
    <property type="term" value="C:plasma membrane"/>
    <property type="evidence" value="ECO:0007669"/>
    <property type="project" value="UniProtKB-SubCell"/>
</dbReference>
<evidence type="ECO:0000313" key="10">
    <source>
        <dbReference type="EMBL" id="KXK66899.1"/>
    </source>
</evidence>
<dbReference type="InterPro" id="IPR025857">
    <property type="entry name" value="MacB_PCD"/>
</dbReference>
<gene>
    <name evidence="10" type="ORF">HMPREF3293_00288</name>
</gene>
<feature type="coiled-coil region" evidence="6">
    <location>
        <begin position="265"/>
        <end position="402"/>
    </location>
</feature>
<dbReference type="Proteomes" id="UP000070366">
    <property type="component" value="Unassembled WGS sequence"/>
</dbReference>
<proteinExistence type="predicted"/>
<evidence type="ECO:0000256" key="2">
    <source>
        <dbReference type="ARBA" id="ARBA00022475"/>
    </source>
</evidence>
<dbReference type="OrthoDB" id="5137249at2"/>
<dbReference type="Pfam" id="PF02687">
    <property type="entry name" value="FtsX"/>
    <property type="match status" value="2"/>
</dbReference>
<feature type="domain" description="ABC3 transporter permease C-terminal" evidence="8">
    <location>
        <begin position="664"/>
        <end position="782"/>
    </location>
</feature>
<dbReference type="PANTHER" id="PTHR30287:SF1">
    <property type="entry name" value="INNER MEMBRANE PROTEIN"/>
    <property type="match status" value="1"/>
</dbReference>
<dbReference type="Gene3D" id="1.10.287.1490">
    <property type="match status" value="1"/>
</dbReference>
<keyword evidence="5 7" id="KW-0472">Membrane</keyword>
<feature type="transmembrane region" description="Helical" evidence="7">
    <location>
        <begin position="1058"/>
        <end position="1081"/>
    </location>
</feature>
<dbReference type="InterPro" id="IPR003838">
    <property type="entry name" value="ABC3_permease_C"/>
</dbReference>
<feature type="transmembrane region" description="Helical" evidence="7">
    <location>
        <begin position="1115"/>
        <end position="1136"/>
    </location>
</feature>
<feature type="transmembrane region" description="Helical" evidence="7">
    <location>
        <begin position="830"/>
        <end position="850"/>
    </location>
</feature>
<evidence type="ECO:0000259" key="8">
    <source>
        <dbReference type="Pfam" id="PF02687"/>
    </source>
</evidence>
<organism evidence="10 11">
    <name type="scientific">Christensenella minuta</name>
    <dbReference type="NCBI Taxonomy" id="626937"/>
    <lineage>
        <taxon>Bacteria</taxon>
        <taxon>Bacillati</taxon>
        <taxon>Bacillota</taxon>
        <taxon>Clostridia</taxon>
        <taxon>Christensenellales</taxon>
        <taxon>Christensenellaceae</taxon>
        <taxon>Christensenella</taxon>
    </lineage>
</organism>
<keyword evidence="6" id="KW-0175">Coiled coil</keyword>
<evidence type="ECO:0000259" key="9">
    <source>
        <dbReference type="Pfam" id="PF12704"/>
    </source>
</evidence>
<feature type="transmembrane region" description="Helical" evidence="7">
    <location>
        <begin position="709"/>
        <end position="737"/>
    </location>
</feature>
<dbReference type="Gene3D" id="6.10.250.2200">
    <property type="match status" value="1"/>
</dbReference>
<comment type="subcellular location">
    <subcellularLocation>
        <location evidence="1">Cell membrane</location>
        <topology evidence="1">Multi-pass membrane protein</topology>
    </subcellularLocation>
</comment>
<dbReference type="Pfam" id="PF12704">
    <property type="entry name" value="MacB_PCD"/>
    <property type="match status" value="1"/>
</dbReference>
<dbReference type="InterPro" id="IPR038766">
    <property type="entry name" value="Membrane_comp_ABC_pdt"/>
</dbReference>
<feature type="transmembrane region" description="Helical" evidence="7">
    <location>
        <begin position="660"/>
        <end position="681"/>
    </location>
</feature>
<feature type="domain" description="ABC3 transporter permease C-terminal" evidence="8">
    <location>
        <begin position="1066"/>
        <end position="1173"/>
    </location>
</feature>
<reference evidence="11" key="1">
    <citation type="submission" date="2016-02" db="EMBL/GenBank/DDBJ databases">
        <authorList>
            <person name="Mitreva M."/>
            <person name="Pepin K.H."/>
            <person name="Mihindukulasuriya K.A."/>
            <person name="Fulton R."/>
            <person name="Fronick C."/>
            <person name="O'Laughlin M."/>
            <person name="Miner T."/>
            <person name="Herter B."/>
            <person name="Rosa B.A."/>
            <person name="Cordes M."/>
            <person name="Tomlinson C."/>
            <person name="Wollam A."/>
            <person name="Palsikar V.B."/>
            <person name="Mardis E.R."/>
            <person name="Wilson R.K."/>
        </authorList>
    </citation>
    <scope>NUCLEOTIDE SEQUENCE [LARGE SCALE GENOMIC DNA]</scope>
    <source>
        <strain evidence="11">DSM 22607</strain>
    </source>
</reference>
<dbReference type="KEGG" id="cmiu:B1H56_06555"/>
<dbReference type="EMBL" id="LSZW01000023">
    <property type="protein sequence ID" value="KXK66899.1"/>
    <property type="molecule type" value="Genomic_DNA"/>
</dbReference>
<evidence type="ECO:0000256" key="1">
    <source>
        <dbReference type="ARBA" id="ARBA00004651"/>
    </source>
</evidence>
<keyword evidence="3 7" id="KW-0812">Transmembrane</keyword>
<dbReference type="PANTHER" id="PTHR30287">
    <property type="entry name" value="MEMBRANE COMPONENT OF PREDICTED ABC SUPERFAMILY METABOLITE UPTAKE TRANSPORTER"/>
    <property type="match status" value="1"/>
</dbReference>
<dbReference type="AlphaFoldDB" id="A0A136Q8G6"/>
<keyword evidence="11" id="KW-1185">Reference proteome</keyword>
<feature type="coiled-coil region" evidence="6">
    <location>
        <begin position="523"/>
        <end position="635"/>
    </location>
</feature>
<dbReference type="RefSeq" id="WP_066523369.1">
    <property type="nucleotide sequence ID" value="NZ_CABMOF010000017.1"/>
</dbReference>
<evidence type="ECO:0000256" key="3">
    <source>
        <dbReference type="ARBA" id="ARBA00022692"/>
    </source>
</evidence>
<dbReference type="PATRIC" id="fig|626937.4.peg.288"/>
<evidence type="ECO:0000256" key="4">
    <source>
        <dbReference type="ARBA" id="ARBA00022989"/>
    </source>
</evidence>
<feature type="transmembrane region" description="Helical" evidence="7">
    <location>
        <begin position="20"/>
        <end position="37"/>
    </location>
</feature>
<evidence type="ECO:0000256" key="5">
    <source>
        <dbReference type="ARBA" id="ARBA00023136"/>
    </source>
</evidence>
<comment type="caution">
    <text evidence="10">The sequence shown here is derived from an EMBL/GenBank/DDBJ whole genome shotgun (WGS) entry which is preliminary data.</text>
</comment>
<feature type="domain" description="MacB-like periplasmic core" evidence="9">
    <location>
        <begin position="833"/>
        <end position="1032"/>
    </location>
</feature>
<protein>
    <submittedName>
        <fullName evidence="10">Efflux ABC transporter, permease protein</fullName>
    </submittedName>
</protein>
<feature type="transmembrane region" description="Helical" evidence="7">
    <location>
        <begin position="757"/>
        <end position="779"/>
    </location>
</feature>
<sequence length="1190" mass="131277">MKSKLVKETLREIWRSRNRFFSILGIVALGVGFFAGVKASCPDMKLTMERYYEDTALADVHLVSTYGFSDNDLAAVREDNGIRAMMPAYSIDAFVDVGDRADTIVKVLSLDTENLKNPDALNKPVLQEGRLPERAGECVVEKNIHSPEEFQIGNTIKLIAGKEDEKIGDTLVQDTFTIVGIVESPQYISFDRGKTQIGDGEIDTFMMIPAGDFKLDVYTDVYLTLYSTQGLSPFEQPYQDEVDQAVKRFEQIADVREQGRYDEIVSEAQEKIGDAKRELADGEQQQRTELADAQQKIDDAQAELLDGRAELDKSRNEYDTQISAAQERLDAARQTLADGRAQYEAGLAEYEDGMRRYEDGLQEYTQGLADFEARKTAALEELHSLEKQRDTLKKQVEDGQAQISGGRSLVAGISHVTAVYENDSVPDLSQLPPDVAAVIDGAGALDAMIPPGTLPSGVTAKGMLEQYVLAPPESPVKGLLESGLHQVVDGVNSYLDTQEQQLAPAKEGLAQLEQGISDGYAQLDGAQQKLDESKYTLDTAKAELDGAQQELDGTKAQLDAGTAELAAGRAELAMQKKTGAQALADAEQQLTDGQTALDQARADYDEGRRESDEKLEDARREIADAEAQLADVQKPVWYVWDRDDNPGYSSYQDDAEKVDAVAQVFPVFFILVAALVCLTTMTRMVEEQRTQIGTLKALGYTNRAIMAKYLWYAIAASLVGSIAGLLVGFTLFPTTIIHAYQIRYFMPEPITPFRWDYAVWCTAAAILVTGISAWAAGYAELKEQPAQLMRPKSPPSGKRVLLEKWTWLWNKLNFTQKVTVRNLFRYKKRVLMTVVGIAGCTALMLTGFGLQYSVGAIVPKQFGEIFIYDAMGAMSNDITPEETGTVRQRLAETPGVAKDMMLLYQGMDAEAGKNKASVTAFVPEAPDQLGDYITLRTREEHIPLSLSDDGAVVNEKLAKLLGLKLGSTFTLENADGDKAEVRVSGITENYAMNYVYMSPAYYQQVFGAEPVVNTFLFNTEEGADLSRLSETILGYDNIQGISYAESSVTQFSDIADSLGSIVLVLIMSAGLLAFIVMYNLVNINVTERIRELATIKVLGFYDKEVSAYIYRENNISAVIGMLAGLVGGIFLEKFVIRTAEVDIVMFAPEIPWTAFLYAGALTMAFTFIVNFVLHFKLKKIDMVESMKSIE</sequence>
<dbReference type="STRING" id="626937.HMPREF3293_00288"/>
<evidence type="ECO:0000256" key="7">
    <source>
        <dbReference type="SAM" id="Phobius"/>
    </source>
</evidence>
<evidence type="ECO:0000313" key="11">
    <source>
        <dbReference type="Proteomes" id="UP000070366"/>
    </source>
</evidence>
<keyword evidence="2" id="KW-1003">Cell membrane</keyword>
<feature type="transmembrane region" description="Helical" evidence="7">
    <location>
        <begin position="1156"/>
        <end position="1177"/>
    </location>
</feature>